<reference evidence="2 3" key="1">
    <citation type="journal article" date="2023" name="G3 (Bethesda)">
        <title>A chromosome-length genome assembly and annotation of blackberry (Rubus argutus, cv. 'Hillquist').</title>
        <authorList>
            <person name="Bruna T."/>
            <person name="Aryal R."/>
            <person name="Dudchenko O."/>
            <person name="Sargent D.J."/>
            <person name="Mead D."/>
            <person name="Buti M."/>
            <person name="Cavallini A."/>
            <person name="Hytonen T."/>
            <person name="Andres J."/>
            <person name="Pham M."/>
            <person name="Weisz D."/>
            <person name="Mascagni F."/>
            <person name="Usai G."/>
            <person name="Natali L."/>
            <person name="Bassil N."/>
            <person name="Fernandez G.E."/>
            <person name="Lomsadze A."/>
            <person name="Armour M."/>
            <person name="Olukolu B."/>
            <person name="Poorten T."/>
            <person name="Britton C."/>
            <person name="Davik J."/>
            <person name="Ashrafi H."/>
            <person name="Aiden E.L."/>
            <person name="Borodovsky M."/>
            <person name="Worthington M."/>
        </authorList>
    </citation>
    <scope>NUCLEOTIDE SEQUENCE [LARGE SCALE GENOMIC DNA]</scope>
    <source>
        <strain evidence="2">PI 553951</strain>
    </source>
</reference>
<name>A0AAW1XXZ8_RUBAR</name>
<proteinExistence type="predicted"/>
<organism evidence="2 3">
    <name type="scientific">Rubus argutus</name>
    <name type="common">Southern blackberry</name>
    <dbReference type="NCBI Taxonomy" id="59490"/>
    <lineage>
        <taxon>Eukaryota</taxon>
        <taxon>Viridiplantae</taxon>
        <taxon>Streptophyta</taxon>
        <taxon>Embryophyta</taxon>
        <taxon>Tracheophyta</taxon>
        <taxon>Spermatophyta</taxon>
        <taxon>Magnoliopsida</taxon>
        <taxon>eudicotyledons</taxon>
        <taxon>Gunneridae</taxon>
        <taxon>Pentapetalae</taxon>
        <taxon>rosids</taxon>
        <taxon>fabids</taxon>
        <taxon>Rosales</taxon>
        <taxon>Rosaceae</taxon>
        <taxon>Rosoideae</taxon>
        <taxon>Rosoideae incertae sedis</taxon>
        <taxon>Rubus</taxon>
    </lineage>
</organism>
<evidence type="ECO:0000313" key="2">
    <source>
        <dbReference type="EMBL" id="KAK9941361.1"/>
    </source>
</evidence>
<dbReference type="AlphaFoldDB" id="A0AAW1XXZ8"/>
<feature type="compositionally biased region" description="Polar residues" evidence="1">
    <location>
        <begin position="52"/>
        <end position="64"/>
    </location>
</feature>
<evidence type="ECO:0000256" key="1">
    <source>
        <dbReference type="SAM" id="MobiDB-lite"/>
    </source>
</evidence>
<dbReference type="Proteomes" id="UP001457282">
    <property type="component" value="Unassembled WGS sequence"/>
</dbReference>
<feature type="compositionally biased region" description="Basic and acidic residues" evidence="1">
    <location>
        <begin position="33"/>
        <end position="51"/>
    </location>
</feature>
<keyword evidence="3" id="KW-1185">Reference proteome</keyword>
<feature type="region of interest" description="Disordered" evidence="1">
    <location>
        <begin position="1"/>
        <end position="81"/>
    </location>
</feature>
<gene>
    <name evidence="2" type="ORF">M0R45_017967</name>
</gene>
<feature type="compositionally biased region" description="Basic and acidic residues" evidence="1">
    <location>
        <begin position="67"/>
        <end position="81"/>
    </location>
</feature>
<comment type="caution">
    <text evidence="2">The sequence shown here is derived from an EMBL/GenBank/DDBJ whole genome shotgun (WGS) entry which is preliminary data.</text>
</comment>
<sequence>MASHRQSYRAGEAKGQTEEKTNQMMESLGEKAQSAKDKTYQAAQTDKEKTKGATQSTTHKTQQKAGVAKDKAWESKEETKA</sequence>
<accession>A0AAW1XXZ8</accession>
<evidence type="ECO:0000313" key="3">
    <source>
        <dbReference type="Proteomes" id="UP001457282"/>
    </source>
</evidence>
<protein>
    <submittedName>
        <fullName evidence="2">Uncharacterized protein</fullName>
    </submittedName>
</protein>
<feature type="compositionally biased region" description="Basic and acidic residues" evidence="1">
    <location>
        <begin position="11"/>
        <end position="21"/>
    </location>
</feature>
<dbReference type="EMBL" id="JBEDUW010000003">
    <property type="protein sequence ID" value="KAK9941361.1"/>
    <property type="molecule type" value="Genomic_DNA"/>
</dbReference>